<dbReference type="CDD" id="cd00082">
    <property type="entry name" value="HisKA"/>
    <property type="match status" value="1"/>
</dbReference>
<evidence type="ECO:0000256" key="14">
    <source>
        <dbReference type="SAM" id="Phobius"/>
    </source>
</evidence>
<dbReference type="InterPro" id="IPR036890">
    <property type="entry name" value="HATPase_C_sf"/>
</dbReference>
<evidence type="ECO:0000256" key="12">
    <source>
        <dbReference type="ARBA" id="ARBA00023012"/>
    </source>
</evidence>
<dbReference type="FunFam" id="3.30.565.10:FF:000006">
    <property type="entry name" value="Sensor histidine kinase WalK"/>
    <property type="match status" value="1"/>
</dbReference>
<dbReference type="FunFam" id="1.10.287.130:FF:000001">
    <property type="entry name" value="Two-component sensor histidine kinase"/>
    <property type="match status" value="1"/>
</dbReference>
<evidence type="ECO:0000256" key="9">
    <source>
        <dbReference type="ARBA" id="ARBA00022777"/>
    </source>
</evidence>
<feature type="transmembrane region" description="Helical" evidence="14">
    <location>
        <begin position="12"/>
        <end position="31"/>
    </location>
</feature>
<evidence type="ECO:0000256" key="7">
    <source>
        <dbReference type="ARBA" id="ARBA00022692"/>
    </source>
</evidence>
<keyword evidence="18" id="KW-1185">Reference proteome</keyword>
<dbReference type="CDD" id="cd00075">
    <property type="entry name" value="HATPase"/>
    <property type="match status" value="1"/>
</dbReference>
<dbReference type="InterPro" id="IPR003661">
    <property type="entry name" value="HisK_dim/P_dom"/>
</dbReference>
<comment type="subcellular location">
    <subcellularLocation>
        <location evidence="2">Cell membrane</location>
        <topology evidence="2">Multi-pass membrane protein</topology>
    </subcellularLocation>
</comment>
<dbReference type="GO" id="GO:0005524">
    <property type="term" value="F:ATP binding"/>
    <property type="evidence" value="ECO:0007669"/>
    <property type="project" value="UniProtKB-KW"/>
</dbReference>
<dbReference type="RefSeq" id="WP_101495378.1">
    <property type="nucleotide sequence ID" value="NZ_LZFO01000008.1"/>
</dbReference>
<evidence type="ECO:0000256" key="13">
    <source>
        <dbReference type="ARBA" id="ARBA00023136"/>
    </source>
</evidence>
<dbReference type="AlphaFoldDB" id="A0A1E8F028"/>
<name>A0A1E8F028_9CLOT</name>
<feature type="transmembrane region" description="Helical" evidence="14">
    <location>
        <begin position="164"/>
        <end position="186"/>
    </location>
</feature>
<dbReference type="SMART" id="SM00304">
    <property type="entry name" value="HAMP"/>
    <property type="match status" value="1"/>
</dbReference>
<feature type="domain" description="Histidine kinase" evidence="15">
    <location>
        <begin position="248"/>
        <end position="462"/>
    </location>
</feature>
<evidence type="ECO:0000256" key="6">
    <source>
        <dbReference type="ARBA" id="ARBA00022679"/>
    </source>
</evidence>
<dbReference type="PATRIC" id="fig|1121290.3.peg.753"/>
<dbReference type="GO" id="GO:0005886">
    <property type="term" value="C:plasma membrane"/>
    <property type="evidence" value="ECO:0007669"/>
    <property type="project" value="UniProtKB-SubCell"/>
</dbReference>
<dbReference type="Gene3D" id="3.30.450.20">
    <property type="entry name" value="PAS domain"/>
    <property type="match status" value="1"/>
</dbReference>
<keyword evidence="4" id="KW-1003">Cell membrane</keyword>
<evidence type="ECO:0000256" key="10">
    <source>
        <dbReference type="ARBA" id="ARBA00022840"/>
    </source>
</evidence>
<dbReference type="Gene3D" id="1.10.287.130">
    <property type="match status" value="1"/>
</dbReference>
<dbReference type="PRINTS" id="PR00344">
    <property type="entry name" value="BCTRLSENSOR"/>
</dbReference>
<dbReference type="GO" id="GO:0000155">
    <property type="term" value="F:phosphorelay sensor kinase activity"/>
    <property type="evidence" value="ECO:0007669"/>
    <property type="project" value="InterPro"/>
</dbReference>
<dbReference type="InterPro" id="IPR003660">
    <property type="entry name" value="HAMP_dom"/>
</dbReference>
<dbReference type="SMART" id="SM00387">
    <property type="entry name" value="HATPase_c"/>
    <property type="match status" value="1"/>
</dbReference>
<sequence>MKGIKSRLVGSYLFIIIITVFILEAVLIAAIKKYYYNNTQNLLSNQIKISVEFYNNYFSSSTLEENVRNNADIFWKNTSAEVQIINKDSKMLMDSIGNFVEGTVVGEDIEKALKGKLGTDIKKDDVTGENVLYVSYPLKSASGIEGVLRFISSLSKVDSMLNRISLLFFIIGLFVIIISSMVSIFLSNTIIEPLEEVNKVAEKFASGTFNERLIIRRDDEIGELASTLNFMADEIIKNERLKNDFISSVSHELRTPLTSIKGWAATIKLGDLEDKEEVYEGLEIIEKESDRLSLLVEELLDFSKLISGKVNLKKEYVEIDNLARFIKNQMKPRANRENIKFTMDIEKNIPPILLDKNRISQVILNILDNAFKFTPKEGYIIFSVYKDENYLVIKIKDSGTGISKEDLPHVTEKFFKGKNSMSKNGIGLSVCKEIVELHEGILEINSELNKGTIVYVKIPYEL</sequence>
<dbReference type="PROSITE" id="PS50885">
    <property type="entry name" value="HAMP"/>
    <property type="match status" value="1"/>
</dbReference>
<keyword evidence="8" id="KW-0547">Nucleotide-binding</keyword>
<keyword evidence="9" id="KW-0418">Kinase</keyword>
<protein>
    <recommendedName>
        <fullName evidence="3">histidine kinase</fullName>
        <ecNumber evidence="3">2.7.13.3</ecNumber>
    </recommendedName>
</protein>
<dbReference type="InterPro" id="IPR003594">
    <property type="entry name" value="HATPase_dom"/>
</dbReference>
<comment type="caution">
    <text evidence="17">The sequence shown here is derived from an EMBL/GenBank/DDBJ whole genome shotgun (WGS) entry which is preliminary data.</text>
</comment>
<dbReference type="Pfam" id="PF02518">
    <property type="entry name" value="HATPase_c"/>
    <property type="match status" value="1"/>
</dbReference>
<dbReference type="InterPro" id="IPR005467">
    <property type="entry name" value="His_kinase_dom"/>
</dbReference>
<proteinExistence type="predicted"/>
<dbReference type="STRING" id="1121290.CLAOCE_07440"/>
<dbReference type="OrthoDB" id="2359336at2"/>
<dbReference type="EC" id="2.7.13.3" evidence="3"/>
<evidence type="ECO:0000256" key="2">
    <source>
        <dbReference type="ARBA" id="ARBA00004651"/>
    </source>
</evidence>
<evidence type="ECO:0000256" key="1">
    <source>
        <dbReference type="ARBA" id="ARBA00000085"/>
    </source>
</evidence>
<evidence type="ECO:0000256" key="11">
    <source>
        <dbReference type="ARBA" id="ARBA00022989"/>
    </source>
</evidence>
<dbReference type="Proteomes" id="UP000175744">
    <property type="component" value="Unassembled WGS sequence"/>
</dbReference>
<feature type="domain" description="HAMP" evidence="16">
    <location>
        <begin position="188"/>
        <end position="240"/>
    </location>
</feature>
<dbReference type="Gene3D" id="1.10.8.500">
    <property type="entry name" value="HAMP domain in histidine kinase"/>
    <property type="match status" value="1"/>
</dbReference>
<dbReference type="InterPro" id="IPR050398">
    <property type="entry name" value="HssS/ArlS-like"/>
</dbReference>
<comment type="catalytic activity">
    <reaction evidence="1">
        <text>ATP + protein L-histidine = ADP + protein N-phospho-L-histidine.</text>
        <dbReference type="EC" id="2.7.13.3"/>
    </reaction>
</comment>
<keyword evidence="6 17" id="KW-0808">Transferase</keyword>
<evidence type="ECO:0000259" key="15">
    <source>
        <dbReference type="PROSITE" id="PS50109"/>
    </source>
</evidence>
<organism evidence="17 18">
    <name type="scientific">Clostridium acetireducens DSM 10703</name>
    <dbReference type="NCBI Taxonomy" id="1121290"/>
    <lineage>
        <taxon>Bacteria</taxon>
        <taxon>Bacillati</taxon>
        <taxon>Bacillota</taxon>
        <taxon>Clostridia</taxon>
        <taxon>Eubacteriales</taxon>
        <taxon>Clostridiaceae</taxon>
        <taxon>Clostridium</taxon>
    </lineage>
</organism>
<evidence type="ECO:0000259" key="16">
    <source>
        <dbReference type="PROSITE" id="PS50885"/>
    </source>
</evidence>
<dbReference type="PANTHER" id="PTHR45528:SF1">
    <property type="entry name" value="SENSOR HISTIDINE KINASE CPXA"/>
    <property type="match status" value="1"/>
</dbReference>
<evidence type="ECO:0000256" key="3">
    <source>
        <dbReference type="ARBA" id="ARBA00012438"/>
    </source>
</evidence>
<accession>A0A1E8F028</accession>
<keyword evidence="13 14" id="KW-0472">Membrane</keyword>
<keyword evidence="11 14" id="KW-1133">Transmembrane helix</keyword>
<evidence type="ECO:0000256" key="5">
    <source>
        <dbReference type="ARBA" id="ARBA00022553"/>
    </source>
</evidence>
<evidence type="ECO:0000256" key="4">
    <source>
        <dbReference type="ARBA" id="ARBA00022475"/>
    </source>
</evidence>
<keyword evidence="12" id="KW-0902">Two-component regulatory system</keyword>
<dbReference type="Pfam" id="PF00512">
    <property type="entry name" value="HisKA"/>
    <property type="match status" value="1"/>
</dbReference>
<dbReference type="Gene3D" id="3.30.565.10">
    <property type="entry name" value="Histidine kinase-like ATPase, C-terminal domain"/>
    <property type="match status" value="1"/>
</dbReference>
<keyword evidence="7 14" id="KW-0812">Transmembrane</keyword>
<dbReference type="SUPFAM" id="SSF47384">
    <property type="entry name" value="Homodimeric domain of signal transducing histidine kinase"/>
    <property type="match status" value="1"/>
</dbReference>
<evidence type="ECO:0000313" key="17">
    <source>
        <dbReference type="EMBL" id="OFI06761.1"/>
    </source>
</evidence>
<gene>
    <name evidence="17" type="primary">phoR_1</name>
    <name evidence="17" type="ORF">CLOACE_07440</name>
</gene>
<evidence type="ECO:0000256" key="8">
    <source>
        <dbReference type="ARBA" id="ARBA00022741"/>
    </source>
</evidence>
<dbReference type="SUPFAM" id="SSF55874">
    <property type="entry name" value="ATPase domain of HSP90 chaperone/DNA topoisomerase II/histidine kinase"/>
    <property type="match status" value="1"/>
</dbReference>
<dbReference type="CDD" id="cd06225">
    <property type="entry name" value="HAMP"/>
    <property type="match status" value="1"/>
</dbReference>
<dbReference type="InterPro" id="IPR004358">
    <property type="entry name" value="Sig_transdc_His_kin-like_C"/>
</dbReference>
<dbReference type="Pfam" id="PF00672">
    <property type="entry name" value="HAMP"/>
    <property type="match status" value="1"/>
</dbReference>
<dbReference type="PANTHER" id="PTHR45528">
    <property type="entry name" value="SENSOR HISTIDINE KINASE CPXA"/>
    <property type="match status" value="1"/>
</dbReference>
<dbReference type="InterPro" id="IPR036097">
    <property type="entry name" value="HisK_dim/P_sf"/>
</dbReference>
<reference evidence="17 18" key="1">
    <citation type="submission" date="2016-06" db="EMBL/GenBank/DDBJ databases">
        <title>Genome sequence of Clostridium acetireducens DSM 10703.</title>
        <authorList>
            <person name="Poehlein A."/>
            <person name="Fluechter S."/>
            <person name="Duerre P."/>
            <person name="Daniel R."/>
        </authorList>
    </citation>
    <scope>NUCLEOTIDE SEQUENCE [LARGE SCALE GENOMIC DNA]</scope>
    <source>
        <strain evidence="17 18">DSM 10703</strain>
    </source>
</reference>
<keyword evidence="5" id="KW-0597">Phosphoprotein</keyword>
<dbReference type="PROSITE" id="PS50109">
    <property type="entry name" value="HIS_KIN"/>
    <property type="match status" value="1"/>
</dbReference>
<dbReference type="SUPFAM" id="SSF158472">
    <property type="entry name" value="HAMP domain-like"/>
    <property type="match status" value="1"/>
</dbReference>
<dbReference type="SMART" id="SM00388">
    <property type="entry name" value="HisKA"/>
    <property type="match status" value="1"/>
</dbReference>
<dbReference type="EMBL" id="LZFO01000008">
    <property type="protein sequence ID" value="OFI06761.1"/>
    <property type="molecule type" value="Genomic_DNA"/>
</dbReference>
<evidence type="ECO:0000313" key="18">
    <source>
        <dbReference type="Proteomes" id="UP000175744"/>
    </source>
</evidence>
<keyword evidence="10" id="KW-0067">ATP-binding</keyword>